<accession>A0A8T9SWN0</accession>
<reference evidence="1 2" key="1">
    <citation type="submission" date="2022-04" db="EMBL/GenBank/DDBJ databases">
        <title>Hymenobacter sp. isolated from the air.</title>
        <authorList>
            <person name="Won M."/>
            <person name="Lee C.-M."/>
            <person name="Woen H.-Y."/>
            <person name="Kwon S.-W."/>
        </authorList>
    </citation>
    <scope>NUCLEOTIDE SEQUENCE [LARGE SCALE GENOMIC DNA]</scope>
    <source>
        <strain evidence="2">5413 J-13</strain>
    </source>
</reference>
<sequence length="58" mass="6733">MRSGFSEARSVQLVRVRQGRQIKINLPWLIKLVEMGLPSYQIPDELRLVPAEVPLFTR</sequence>
<protein>
    <submittedName>
        <fullName evidence="1">Uncharacterized protein</fullName>
    </submittedName>
</protein>
<evidence type="ECO:0000313" key="1">
    <source>
        <dbReference type="EMBL" id="UOR06488.1"/>
    </source>
</evidence>
<evidence type="ECO:0000313" key="2">
    <source>
        <dbReference type="Proteomes" id="UP000829925"/>
    </source>
</evidence>
<dbReference type="EMBL" id="CP095053">
    <property type="protein sequence ID" value="UOR06488.1"/>
    <property type="molecule type" value="Genomic_DNA"/>
</dbReference>
<keyword evidence="2" id="KW-1185">Reference proteome</keyword>
<dbReference type="KEGG" id="haei:MUN82_05180"/>
<organism evidence="1 2">
    <name type="scientific">Hymenobacter aerilatus</name>
    <dbReference type="NCBI Taxonomy" id="2932251"/>
    <lineage>
        <taxon>Bacteria</taxon>
        <taxon>Pseudomonadati</taxon>
        <taxon>Bacteroidota</taxon>
        <taxon>Cytophagia</taxon>
        <taxon>Cytophagales</taxon>
        <taxon>Hymenobacteraceae</taxon>
        <taxon>Hymenobacter</taxon>
    </lineage>
</organism>
<name>A0A8T9SWN0_9BACT</name>
<dbReference type="Proteomes" id="UP000829925">
    <property type="component" value="Chromosome"/>
</dbReference>
<proteinExistence type="predicted"/>
<dbReference type="AlphaFoldDB" id="A0A8T9SWN0"/>
<dbReference type="RefSeq" id="WP_245095492.1">
    <property type="nucleotide sequence ID" value="NZ_CP095053.1"/>
</dbReference>
<gene>
    <name evidence="1" type="ORF">MUN82_05180</name>
</gene>